<organism evidence="2 3">
    <name type="scientific">Alkalilimnicola ehrlichii</name>
    <dbReference type="NCBI Taxonomy" id="351052"/>
    <lineage>
        <taxon>Bacteria</taxon>
        <taxon>Pseudomonadati</taxon>
        <taxon>Pseudomonadota</taxon>
        <taxon>Gammaproteobacteria</taxon>
        <taxon>Chromatiales</taxon>
        <taxon>Ectothiorhodospiraceae</taxon>
        <taxon>Alkalilimnicola</taxon>
    </lineage>
</organism>
<protein>
    <recommendedName>
        <fullName evidence="1">Saccharopine dehydrogenase NADP binding domain-containing protein</fullName>
    </recommendedName>
</protein>
<dbReference type="EMBL" id="NFZW01000011">
    <property type="protein sequence ID" value="RFA35745.1"/>
    <property type="molecule type" value="Genomic_DNA"/>
</dbReference>
<proteinExistence type="predicted"/>
<dbReference type="InterPro" id="IPR036291">
    <property type="entry name" value="NAD(P)-bd_dom_sf"/>
</dbReference>
<comment type="caution">
    <text evidence="2">The sequence shown here is derived from an EMBL/GenBank/DDBJ whole genome shotgun (WGS) entry which is preliminary data.</text>
</comment>
<dbReference type="Pfam" id="PF03435">
    <property type="entry name" value="Sacchrp_dh_NADP"/>
    <property type="match status" value="1"/>
</dbReference>
<dbReference type="OrthoDB" id="4414717at2"/>
<sequence length="362" mass="36799">MIGVVGGYGAVGRYAARLLAAQGSEPLRLGGRDPEAARRRLGAALPEAEWTAVDIEDAESLRTFIRGCRVVVNCAGPSHRTASRVARAAQAAGVHYVDAGSDPTLAARAGEAIGTAAVFAAGALPGLSGLLPRWLACGFDAVSELTAYTGVLDRFTAAGAEDYLAGVLGEDNAALAAWRAGAPCPGALSRLSAVTLPFFPRPLTLLPYLDAEAKAVARHLSLVDGRWYIALDGERLPAALTAAAGLDRAAAVEHVCRASALDAAGRRPYASLLLQLSGRIDGTPATRTVRVQAAGIAPLTGAMAAAVTVALLRGEVPAGVRPAAALPNPAPVIDVLSAADGCDVAVFDSSIETLTDTVGGEV</sequence>
<name>A0A3E0WUU1_9GAMM</name>
<dbReference type="RefSeq" id="WP_116302514.1">
    <property type="nucleotide sequence ID" value="NZ_NFZV01000011.1"/>
</dbReference>
<feature type="domain" description="Saccharopine dehydrogenase NADP binding" evidence="1">
    <location>
        <begin position="4"/>
        <end position="101"/>
    </location>
</feature>
<dbReference type="Proteomes" id="UP000256763">
    <property type="component" value="Unassembled WGS sequence"/>
</dbReference>
<reference evidence="3" key="1">
    <citation type="submission" date="2017-05" db="EMBL/GenBank/DDBJ databases">
        <authorList>
            <person name="Sharma S."/>
            <person name="Sidhu C."/>
            <person name="Pinnaka A.K."/>
        </authorList>
    </citation>
    <scope>NUCLEOTIDE SEQUENCE [LARGE SCALE GENOMIC DNA]</scope>
    <source>
        <strain evidence="3">AK93</strain>
    </source>
</reference>
<evidence type="ECO:0000259" key="1">
    <source>
        <dbReference type="Pfam" id="PF03435"/>
    </source>
</evidence>
<evidence type="ECO:0000313" key="2">
    <source>
        <dbReference type="EMBL" id="RFA35745.1"/>
    </source>
</evidence>
<dbReference type="PANTHER" id="PTHR43781">
    <property type="entry name" value="SACCHAROPINE DEHYDROGENASE"/>
    <property type="match status" value="1"/>
</dbReference>
<gene>
    <name evidence="2" type="ORF">CAL65_12535</name>
</gene>
<accession>A0A3E0WUU1</accession>
<dbReference type="PANTHER" id="PTHR43781:SF1">
    <property type="entry name" value="SACCHAROPINE DEHYDROGENASE"/>
    <property type="match status" value="1"/>
</dbReference>
<evidence type="ECO:0000313" key="3">
    <source>
        <dbReference type="Proteomes" id="UP000256763"/>
    </source>
</evidence>
<dbReference type="AlphaFoldDB" id="A0A3E0WUU1"/>
<dbReference type="InterPro" id="IPR005097">
    <property type="entry name" value="Sacchrp_dh_NADP-bd"/>
</dbReference>
<dbReference type="SUPFAM" id="SSF51735">
    <property type="entry name" value="NAD(P)-binding Rossmann-fold domains"/>
    <property type="match status" value="1"/>
</dbReference>
<keyword evidence="3" id="KW-1185">Reference proteome</keyword>
<dbReference type="Gene3D" id="3.40.50.720">
    <property type="entry name" value="NAD(P)-binding Rossmann-like Domain"/>
    <property type="match status" value="1"/>
</dbReference>